<feature type="signal peptide" evidence="2">
    <location>
        <begin position="1"/>
        <end position="21"/>
    </location>
</feature>
<dbReference type="AlphaFoldDB" id="A0ABC8UJ05"/>
<dbReference type="InterPro" id="IPR058594">
    <property type="entry name" value="PB1-like_dom_pln"/>
</dbReference>
<dbReference type="Proteomes" id="UP001642360">
    <property type="component" value="Unassembled WGS sequence"/>
</dbReference>
<keyword evidence="2" id="KW-0732">Signal</keyword>
<feature type="region of interest" description="Disordered" evidence="1">
    <location>
        <begin position="262"/>
        <end position="305"/>
    </location>
</feature>
<evidence type="ECO:0000256" key="1">
    <source>
        <dbReference type="SAM" id="MobiDB-lite"/>
    </source>
</evidence>
<proteinExistence type="predicted"/>
<dbReference type="EMBL" id="CAUOFW020007913">
    <property type="protein sequence ID" value="CAK9181031.1"/>
    <property type="molecule type" value="Genomic_DNA"/>
</dbReference>
<gene>
    <name evidence="4" type="ORF">ILEXP_LOCUS51067</name>
</gene>
<evidence type="ECO:0000313" key="5">
    <source>
        <dbReference type="Proteomes" id="UP001642360"/>
    </source>
</evidence>
<comment type="caution">
    <text evidence="4">The sequence shown here is derived from an EMBL/GenBank/DDBJ whole genome shotgun (WGS) entry which is preliminary data.</text>
</comment>
<reference evidence="4 5" key="1">
    <citation type="submission" date="2024-02" db="EMBL/GenBank/DDBJ databases">
        <authorList>
            <person name="Vignale AGUSTIN F."/>
            <person name="Sosa J E."/>
            <person name="Modenutti C."/>
        </authorList>
    </citation>
    <scope>NUCLEOTIDE SEQUENCE [LARGE SCALE GENOMIC DNA]</scope>
</reference>
<keyword evidence="5" id="KW-1185">Reference proteome</keyword>
<evidence type="ECO:0000313" key="4">
    <source>
        <dbReference type="EMBL" id="CAK9181031.1"/>
    </source>
</evidence>
<evidence type="ECO:0000256" key="2">
    <source>
        <dbReference type="SAM" id="SignalP"/>
    </source>
</evidence>
<feature type="chain" id="PRO_5044788596" description="PB1-like domain-containing protein" evidence="2">
    <location>
        <begin position="22"/>
        <end position="305"/>
    </location>
</feature>
<organism evidence="4 5">
    <name type="scientific">Ilex paraguariensis</name>
    <name type="common">yerba mate</name>
    <dbReference type="NCBI Taxonomy" id="185542"/>
    <lineage>
        <taxon>Eukaryota</taxon>
        <taxon>Viridiplantae</taxon>
        <taxon>Streptophyta</taxon>
        <taxon>Embryophyta</taxon>
        <taxon>Tracheophyta</taxon>
        <taxon>Spermatophyta</taxon>
        <taxon>Magnoliopsida</taxon>
        <taxon>eudicotyledons</taxon>
        <taxon>Gunneridae</taxon>
        <taxon>Pentapetalae</taxon>
        <taxon>asterids</taxon>
        <taxon>campanulids</taxon>
        <taxon>Aquifoliales</taxon>
        <taxon>Aquifoliaceae</taxon>
        <taxon>Ilex</taxon>
    </lineage>
</organism>
<feature type="compositionally biased region" description="Low complexity" evidence="1">
    <location>
        <begin position="273"/>
        <end position="298"/>
    </location>
</feature>
<evidence type="ECO:0000259" key="3">
    <source>
        <dbReference type="Pfam" id="PF26130"/>
    </source>
</evidence>
<sequence>MLLAVNLLVGILCLWIEGYGAIKMETSYLTLEFQHGRHFVSFSLVLIYNGGKINRFDNIDPDLMSQIEVDDMVETQTLGYNKDTRYAVSYMLPDADSDDGLRYLASDNDVLNMFACYEGNDIIRLYVVTEQINEGSRGISTVIDKFDTPTFDYEFNTEYGSTFCAVLPDTVVRYVDLFDYLSDLDFLYFYDGVPDGVHSSGLENRSRVDKGKSKIGEECSGVGRGNSFDKGKAKLNDCLSDEDNDHLYSPLNSDDDVIHIHDSGKKRSVAKTGSSSQPIIGSGSSNSKPTSSSQPSKGNINISGS</sequence>
<feature type="domain" description="PB1-like" evidence="3">
    <location>
        <begin position="27"/>
        <end position="127"/>
    </location>
</feature>
<dbReference type="Pfam" id="PF26130">
    <property type="entry name" value="PB1-like"/>
    <property type="match status" value="1"/>
</dbReference>
<name>A0ABC8UJ05_9AQUA</name>
<protein>
    <recommendedName>
        <fullName evidence="3">PB1-like domain-containing protein</fullName>
    </recommendedName>
</protein>
<accession>A0ABC8UJ05</accession>